<dbReference type="RefSeq" id="WP_247259270.1">
    <property type="nucleotide sequence ID" value="NZ_JALJQZ010000002.1"/>
</dbReference>
<protein>
    <submittedName>
        <fullName evidence="2">Panacea domain-containing protein</fullName>
    </submittedName>
</protein>
<evidence type="ECO:0000313" key="2">
    <source>
        <dbReference type="EMBL" id="MFC3967522.1"/>
    </source>
</evidence>
<comment type="caution">
    <text evidence="2">The sequence shown here is derived from an EMBL/GenBank/DDBJ whole genome shotgun (WGS) entry which is preliminary data.</text>
</comment>
<evidence type="ECO:0000259" key="1">
    <source>
        <dbReference type="Pfam" id="PF13274"/>
    </source>
</evidence>
<dbReference type="Proteomes" id="UP001595697">
    <property type="component" value="Unassembled WGS sequence"/>
</dbReference>
<gene>
    <name evidence="2" type="ORF">ACFOVS_05145</name>
</gene>
<organism evidence="2 3">
    <name type="scientific">Rhizobium lemnae</name>
    <dbReference type="NCBI Taxonomy" id="1214924"/>
    <lineage>
        <taxon>Bacteria</taxon>
        <taxon>Pseudomonadati</taxon>
        <taxon>Pseudomonadota</taxon>
        <taxon>Alphaproteobacteria</taxon>
        <taxon>Hyphomicrobiales</taxon>
        <taxon>Rhizobiaceae</taxon>
        <taxon>Rhizobium/Agrobacterium group</taxon>
        <taxon>Rhizobium</taxon>
    </lineage>
</organism>
<sequence>MYDARQIANWFVERAKRDGRVLSIMQLLKLVYISHGWHLEMRKAPLIYNKIEAWKYGPVIPDVYNAFRVQGIDAVSEVAVPQAPIAPHDDNLLEQIYRIYGHMTAMRLSDLTHEPNGPWDMSTRRWGYFAPIPNDLIQAHYEFKRANPR</sequence>
<dbReference type="EMBL" id="JBHSBD010000016">
    <property type="protein sequence ID" value="MFC3967522.1"/>
    <property type="molecule type" value="Genomic_DNA"/>
</dbReference>
<reference evidence="3" key="1">
    <citation type="journal article" date="2019" name="Int. J. Syst. Evol. Microbiol.">
        <title>The Global Catalogue of Microorganisms (GCM) 10K type strain sequencing project: providing services to taxonomists for standard genome sequencing and annotation.</title>
        <authorList>
            <consortium name="The Broad Institute Genomics Platform"/>
            <consortium name="The Broad Institute Genome Sequencing Center for Infectious Disease"/>
            <person name="Wu L."/>
            <person name="Ma J."/>
        </authorList>
    </citation>
    <scope>NUCLEOTIDE SEQUENCE [LARGE SCALE GENOMIC DNA]</scope>
    <source>
        <strain evidence="3">TBRC 5781</strain>
    </source>
</reference>
<keyword evidence="3" id="KW-1185">Reference proteome</keyword>
<dbReference type="Pfam" id="PF13274">
    <property type="entry name" value="SocA_Panacea"/>
    <property type="match status" value="1"/>
</dbReference>
<feature type="domain" description="Antitoxin SocA-like Panacea" evidence="1">
    <location>
        <begin position="27"/>
        <end position="119"/>
    </location>
</feature>
<proteinExistence type="predicted"/>
<name>A0ABV8E7U1_9HYPH</name>
<accession>A0ABV8E7U1</accession>
<evidence type="ECO:0000313" key="3">
    <source>
        <dbReference type="Proteomes" id="UP001595697"/>
    </source>
</evidence>
<dbReference type="InterPro" id="IPR025272">
    <property type="entry name" value="SocA_Panacea"/>
</dbReference>